<evidence type="ECO:0000313" key="9">
    <source>
        <dbReference type="EMBL" id="GIG89741.1"/>
    </source>
</evidence>
<dbReference type="InterPro" id="IPR013249">
    <property type="entry name" value="RNA_pol_sigma70_r4_t2"/>
</dbReference>
<gene>
    <name evidence="9" type="ORF">Pen02_46770</name>
</gene>
<evidence type="ECO:0000256" key="3">
    <source>
        <dbReference type="ARBA" id="ARBA00023082"/>
    </source>
</evidence>
<dbReference type="InterPro" id="IPR014284">
    <property type="entry name" value="RNA_pol_sigma-70_dom"/>
</dbReference>
<dbReference type="PANTHER" id="PTHR43133:SF50">
    <property type="entry name" value="ECF RNA POLYMERASE SIGMA FACTOR SIGM"/>
    <property type="match status" value="1"/>
</dbReference>
<name>A0ABQ4E4V0_9ACTN</name>
<evidence type="ECO:0000256" key="5">
    <source>
        <dbReference type="ARBA" id="ARBA00023163"/>
    </source>
</evidence>
<dbReference type="Pfam" id="PF08281">
    <property type="entry name" value="Sigma70_r4_2"/>
    <property type="match status" value="1"/>
</dbReference>
<evidence type="ECO:0000259" key="8">
    <source>
        <dbReference type="Pfam" id="PF08281"/>
    </source>
</evidence>
<dbReference type="SUPFAM" id="SSF88946">
    <property type="entry name" value="Sigma2 domain of RNA polymerase sigma factors"/>
    <property type="match status" value="1"/>
</dbReference>
<evidence type="ECO:0000256" key="4">
    <source>
        <dbReference type="ARBA" id="ARBA00023125"/>
    </source>
</evidence>
<evidence type="ECO:0000313" key="10">
    <source>
        <dbReference type="Proteomes" id="UP000646749"/>
    </source>
</evidence>
<dbReference type="PANTHER" id="PTHR43133">
    <property type="entry name" value="RNA POLYMERASE ECF-TYPE SIGMA FACTO"/>
    <property type="match status" value="1"/>
</dbReference>
<dbReference type="InterPro" id="IPR007627">
    <property type="entry name" value="RNA_pol_sigma70_r2"/>
</dbReference>
<dbReference type="Gene3D" id="1.10.1740.10">
    <property type="match status" value="1"/>
</dbReference>
<dbReference type="InterPro" id="IPR013325">
    <property type="entry name" value="RNA_pol_sigma_r2"/>
</dbReference>
<dbReference type="InterPro" id="IPR013324">
    <property type="entry name" value="RNA_pol_sigma_r3/r4-like"/>
</dbReference>
<keyword evidence="4" id="KW-0238">DNA-binding</keyword>
<reference evidence="9 10" key="1">
    <citation type="submission" date="2021-01" db="EMBL/GenBank/DDBJ databases">
        <title>Whole genome shotgun sequence of Plantactinospora endophytica NBRC 110450.</title>
        <authorList>
            <person name="Komaki H."/>
            <person name="Tamura T."/>
        </authorList>
    </citation>
    <scope>NUCLEOTIDE SEQUENCE [LARGE SCALE GENOMIC DNA]</scope>
    <source>
        <strain evidence="9 10">NBRC 110450</strain>
    </source>
</reference>
<proteinExistence type="inferred from homology"/>
<evidence type="ECO:0000256" key="2">
    <source>
        <dbReference type="ARBA" id="ARBA00023015"/>
    </source>
</evidence>
<dbReference type="NCBIfam" id="TIGR02983">
    <property type="entry name" value="SigE-fam_strep"/>
    <property type="match status" value="1"/>
</dbReference>
<dbReference type="EMBL" id="BONW01000021">
    <property type="protein sequence ID" value="GIG89741.1"/>
    <property type="molecule type" value="Genomic_DNA"/>
</dbReference>
<evidence type="ECO:0000256" key="6">
    <source>
        <dbReference type="SAM" id="MobiDB-lite"/>
    </source>
</evidence>
<evidence type="ECO:0000259" key="7">
    <source>
        <dbReference type="Pfam" id="PF04542"/>
    </source>
</evidence>
<dbReference type="NCBIfam" id="TIGR02937">
    <property type="entry name" value="sigma70-ECF"/>
    <property type="match status" value="1"/>
</dbReference>
<comment type="caution">
    <text evidence="9">The sequence shown here is derived from an EMBL/GenBank/DDBJ whole genome shotgun (WGS) entry which is preliminary data.</text>
</comment>
<dbReference type="Pfam" id="PF04542">
    <property type="entry name" value="Sigma70_r2"/>
    <property type="match status" value="1"/>
</dbReference>
<dbReference type="Gene3D" id="1.10.10.10">
    <property type="entry name" value="Winged helix-like DNA-binding domain superfamily/Winged helix DNA-binding domain"/>
    <property type="match status" value="1"/>
</dbReference>
<comment type="similarity">
    <text evidence="1">Belongs to the sigma-70 factor family. ECF subfamily.</text>
</comment>
<dbReference type="InterPro" id="IPR036388">
    <property type="entry name" value="WH-like_DNA-bd_sf"/>
</dbReference>
<protein>
    <recommendedName>
        <fullName evidence="11">SigE family RNA polymerase sigma factor</fullName>
    </recommendedName>
</protein>
<feature type="region of interest" description="Disordered" evidence="6">
    <location>
        <begin position="197"/>
        <end position="221"/>
    </location>
</feature>
<accession>A0ABQ4E4V0</accession>
<keyword evidence="2" id="KW-0805">Transcription regulation</keyword>
<organism evidence="9 10">
    <name type="scientific">Plantactinospora endophytica</name>
    <dbReference type="NCBI Taxonomy" id="673535"/>
    <lineage>
        <taxon>Bacteria</taxon>
        <taxon>Bacillati</taxon>
        <taxon>Actinomycetota</taxon>
        <taxon>Actinomycetes</taxon>
        <taxon>Micromonosporales</taxon>
        <taxon>Micromonosporaceae</taxon>
        <taxon>Plantactinospora</taxon>
    </lineage>
</organism>
<keyword evidence="10" id="KW-1185">Reference proteome</keyword>
<dbReference type="InterPro" id="IPR014325">
    <property type="entry name" value="RNA_pol_sigma-E_actinobac"/>
</dbReference>
<feature type="domain" description="RNA polymerase sigma-70 region 2" evidence="7">
    <location>
        <begin position="51"/>
        <end position="116"/>
    </location>
</feature>
<keyword evidence="3" id="KW-0731">Sigma factor</keyword>
<evidence type="ECO:0008006" key="11">
    <source>
        <dbReference type="Google" id="ProtNLM"/>
    </source>
</evidence>
<dbReference type="SUPFAM" id="SSF88659">
    <property type="entry name" value="Sigma3 and sigma4 domains of RNA polymerase sigma factors"/>
    <property type="match status" value="1"/>
</dbReference>
<evidence type="ECO:0000256" key="1">
    <source>
        <dbReference type="ARBA" id="ARBA00010641"/>
    </source>
</evidence>
<dbReference type="Proteomes" id="UP000646749">
    <property type="component" value="Unassembled WGS sequence"/>
</dbReference>
<sequence length="221" mass="24439">MTVVDARPLALQGPGGSVVTRPVTRPAGTRNAHGETNVQAEELAPRFDDVYRAHFQTLVVQLYAYVGDMTEAQDLVQEAFSRAWPRWDKIAQYDDPVAWVRRVAWNTATSRWRRLRTARKYLERQRPENVPGPGPDRVALAAALATLPANQRRAVVLHHMADLSINEIALECEVAPGTVKSWLHRARIALAARLGETGADRPASAGTGPKPPEPTSRMEVI</sequence>
<feature type="domain" description="RNA polymerase sigma factor 70 region 4 type 2" evidence="8">
    <location>
        <begin position="138"/>
        <end position="190"/>
    </location>
</feature>
<keyword evidence="5" id="KW-0804">Transcription</keyword>
<dbReference type="InterPro" id="IPR039425">
    <property type="entry name" value="RNA_pol_sigma-70-like"/>
</dbReference>